<accession>A0A0E9RGP7</accession>
<organism evidence="1">
    <name type="scientific">Anguilla anguilla</name>
    <name type="common">European freshwater eel</name>
    <name type="synonym">Muraena anguilla</name>
    <dbReference type="NCBI Taxonomy" id="7936"/>
    <lineage>
        <taxon>Eukaryota</taxon>
        <taxon>Metazoa</taxon>
        <taxon>Chordata</taxon>
        <taxon>Craniata</taxon>
        <taxon>Vertebrata</taxon>
        <taxon>Euteleostomi</taxon>
        <taxon>Actinopterygii</taxon>
        <taxon>Neopterygii</taxon>
        <taxon>Teleostei</taxon>
        <taxon>Anguilliformes</taxon>
        <taxon>Anguillidae</taxon>
        <taxon>Anguilla</taxon>
    </lineage>
</organism>
<evidence type="ECO:0000313" key="1">
    <source>
        <dbReference type="EMBL" id="JAH28301.1"/>
    </source>
</evidence>
<dbReference type="AlphaFoldDB" id="A0A0E9RGP7"/>
<reference evidence="1" key="2">
    <citation type="journal article" date="2015" name="Fish Shellfish Immunol.">
        <title>Early steps in the European eel (Anguilla anguilla)-Vibrio vulnificus interaction in the gills: Role of the RtxA13 toxin.</title>
        <authorList>
            <person name="Callol A."/>
            <person name="Pajuelo D."/>
            <person name="Ebbesson L."/>
            <person name="Teles M."/>
            <person name="MacKenzie S."/>
            <person name="Amaro C."/>
        </authorList>
    </citation>
    <scope>NUCLEOTIDE SEQUENCE</scope>
</reference>
<protein>
    <submittedName>
        <fullName evidence="1">Uncharacterized protein</fullName>
    </submittedName>
</protein>
<sequence length="34" mass="3645">MTPRGSCVLAVLKLLRRGIFGGTPPTDCLSKNNE</sequence>
<dbReference type="EMBL" id="GBXM01080276">
    <property type="protein sequence ID" value="JAH28301.1"/>
    <property type="molecule type" value="Transcribed_RNA"/>
</dbReference>
<proteinExistence type="predicted"/>
<reference evidence="1" key="1">
    <citation type="submission" date="2014-11" db="EMBL/GenBank/DDBJ databases">
        <authorList>
            <person name="Amaro Gonzalez C."/>
        </authorList>
    </citation>
    <scope>NUCLEOTIDE SEQUENCE</scope>
</reference>
<name>A0A0E9RGP7_ANGAN</name>